<dbReference type="UniPathway" id="UPA00114"/>
<dbReference type="EMBL" id="CAFZ01001098">
    <property type="protein sequence ID" value="CCA76907.1"/>
    <property type="molecule type" value="Genomic_DNA"/>
</dbReference>
<dbReference type="FunFam" id="2.60.120.180:FF:000001">
    <property type="entry name" value="Endo-1,4-beta-xylanase"/>
    <property type="match status" value="1"/>
</dbReference>
<comment type="caution">
    <text evidence="14">The sequence shown here is derived from an EMBL/GenBank/DDBJ whole genome shotgun (WGS) entry which is preliminary data.</text>
</comment>
<dbReference type="InterPro" id="IPR018208">
    <property type="entry name" value="GH11_AS_1"/>
</dbReference>
<dbReference type="PANTHER" id="PTHR46828">
    <property type="entry name" value="ENDO-1,4-BETA-XYLANASE A-RELATED"/>
    <property type="match status" value="1"/>
</dbReference>
<keyword evidence="7 10" id="KW-0119">Carbohydrate metabolism</keyword>
<dbReference type="OrthoDB" id="2115822at2759"/>
<evidence type="ECO:0000313" key="15">
    <source>
        <dbReference type="Proteomes" id="UP000007148"/>
    </source>
</evidence>
<sequence>MVAIKSILVALVGVAGALATPIAEAEPANVEVEARAPEPNNELVTRSTPSSTGYNNGYYYSFWTDGAGNVNYSNGSGGSYSVTWSGNGNWVGGKGWNPGSARTIKYTANYRPNGNSYLSVYGWTTNPLVEYYIVENYGTYNPSSGASSRGSVYSDGSNYNILSTTRVNQPSIQGTKTFTQFWSVRQSKRSSGSVTTSNHFNAWKKYNMNLGQHNYQILATEGYYSSGSAQVTVS</sequence>
<comment type="pathway">
    <text evidence="2 10 11">Glycan degradation; xylan degradation.</text>
</comment>
<dbReference type="AlphaFoldDB" id="G4U014"/>
<dbReference type="PRINTS" id="PR00911">
    <property type="entry name" value="GLHYDRLASE11"/>
</dbReference>
<keyword evidence="5 10" id="KW-0858">Xylan degradation</keyword>
<dbReference type="Gene3D" id="2.60.120.180">
    <property type="match status" value="1"/>
</dbReference>
<evidence type="ECO:0000256" key="10">
    <source>
        <dbReference type="PROSITE-ProRule" id="PRU01097"/>
    </source>
</evidence>
<evidence type="ECO:0000256" key="5">
    <source>
        <dbReference type="ARBA" id="ARBA00022651"/>
    </source>
</evidence>
<gene>
    <name evidence="14" type="ORF">PIIN_10892</name>
</gene>
<dbReference type="EC" id="3.2.1.8" evidence="4 10"/>
<dbReference type="InterPro" id="IPR001137">
    <property type="entry name" value="Glyco_hydro_11"/>
</dbReference>
<proteinExistence type="inferred from homology"/>
<dbReference type="PANTHER" id="PTHR46828:SF2">
    <property type="entry name" value="ENDO-1,4-BETA-XYLANASE A-RELATED"/>
    <property type="match status" value="1"/>
</dbReference>
<dbReference type="eggNOG" id="ENOG502RXA7">
    <property type="taxonomic scope" value="Eukaryota"/>
</dbReference>
<feature type="active site" description="Proton donor" evidence="10">
    <location>
        <position position="221"/>
    </location>
</feature>
<organism evidence="14 15">
    <name type="scientific">Serendipita indica (strain DSM 11827)</name>
    <name type="common">Root endophyte fungus</name>
    <name type="synonym">Piriformospora indica</name>
    <dbReference type="NCBI Taxonomy" id="1109443"/>
    <lineage>
        <taxon>Eukaryota</taxon>
        <taxon>Fungi</taxon>
        <taxon>Dikarya</taxon>
        <taxon>Basidiomycota</taxon>
        <taxon>Agaricomycotina</taxon>
        <taxon>Agaricomycetes</taxon>
        <taxon>Sebacinales</taxon>
        <taxon>Serendipitaceae</taxon>
        <taxon>Serendipita</taxon>
    </lineage>
</organism>
<dbReference type="PROSITE" id="PS00776">
    <property type="entry name" value="GH11_1"/>
    <property type="match status" value="1"/>
</dbReference>
<dbReference type="GO" id="GO:0045493">
    <property type="term" value="P:xylan catabolic process"/>
    <property type="evidence" value="ECO:0007669"/>
    <property type="project" value="UniProtKB-UniRule"/>
</dbReference>
<evidence type="ECO:0000256" key="4">
    <source>
        <dbReference type="ARBA" id="ARBA00012590"/>
    </source>
</evidence>
<evidence type="ECO:0000256" key="1">
    <source>
        <dbReference type="ARBA" id="ARBA00000681"/>
    </source>
</evidence>
<keyword evidence="6 10" id="KW-0378">Hydrolase</keyword>
<comment type="similarity">
    <text evidence="3 10 11">Belongs to the glycosyl hydrolase 11 (cellulase G) family.</text>
</comment>
<keyword evidence="8 10" id="KW-0326">Glycosidase</keyword>
<feature type="chain" id="PRO_5003468973" description="Endo-1,4-beta-xylanase" evidence="12">
    <location>
        <begin position="20"/>
        <end position="234"/>
    </location>
</feature>
<dbReference type="InterPro" id="IPR013319">
    <property type="entry name" value="GH11/12"/>
</dbReference>
<dbReference type="PROSITE" id="PS51761">
    <property type="entry name" value="GH11_3"/>
    <property type="match status" value="1"/>
</dbReference>
<feature type="domain" description="GH11" evidence="13">
    <location>
        <begin position="46"/>
        <end position="234"/>
    </location>
</feature>
<dbReference type="InterPro" id="IPR013320">
    <property type="entry name" value="ConA-like_dom_sf"/>
</dbReference>
<feature type="signal peptide" evidence="12">
    <location>
        <begin position="1"/>
        <end position="19"/>
    </location>
</feature>
<evidence type="ECO:0000313" key="14">
    <source>
        <dbReference type="EMBL" id="CCA76907.1"/>
    </source>
</evidence>
<dbReference type="GO" id="GO:0031176">
    <property type="term" value="F:endo-1,4-beta-xylanase activity"/>
    <property type="evidence" value="ECO:0007669"/>
    <property type="project" value="UniProtKB-UniRule"/>
</dbReference>
<evidence type="ECO:0000256" key="2">
    <source>
        <dbReference type="ARBA" id="ARBA00004851"/>
    </source>
</evidence>
<dbReference type="SUPFAM" id="SSF49899">
    <property type="entry name" value="Concanavalin A-like lectins/glucanases"/>
    <property type="match status" value="1"/>
</dbReference>
<feature type="active site" description="Nucleophile" evidence="10">
    <location>
        <position position="130"/>
    </location>
</feature>
<keyword evidence="15" id="KW-1185">Reference proteome</keyword>
<dbReference type="Proteomes" id="UP000007148">
    <property type="component" value="Unassembled WGS sequence"/>
</dbReference>
<evidence type="ECO:0000259" key="13">
    <source>
        <dbReference type="PROSITE" id="PS51761"/>
    </source>
</evidence>
<dbReference type="OMA" id="THFDAWA"/>
<evidence type="ECO:0000256" key="9">
    <source>
        <dbReference type="ARBA" id="ARBA00023326"/>
    </source>
</evidence>
<keyword evidence="12" id="KW-0732">Signal</keyword>
<reference evidence="14 15" key="1">
    <citation type="journal article" date="2011" name="PLoS Pathog.">
        <title>Endophytic Life Strategies Decoded by Genome and Transcriptome Analyses of the Mutualistic Root Symbiont Piriformospora indica.</title>
        <authorList>
            <person name="Zuccaro A."/>
            <person name="Lahrmann U."/>
            <person name="Guldener U."/>
            <person name="Langen G."/>
            <person name="Pfiffi S."/>
            <person name="Biedenkopf D."/>
            <person name="Wong P."/>
            <person name="Samans B."/>
            <person name="Grimm C."/>
            <person name="Basiewicz M."/>
            <person name="Murat C."/>
            <person name="Martin F."/>
            <person name="Kogel K.H."/>
        </authorList>
    </citation>
    <scope>NUCLEOTIDE SEQUENCE [LARGE SCALE GENOMIC DNA]</scope>
    <source>
        <strain evidence="14 15">DSM 11827</strain>
    </source>
</reference>
<evidence type="ECO:0000256" key="7">
    <source>
        <dbReference type="ARBA" id="ARBA00023277"/>
    </source>
</evidence>
<evidence type="ECO:0000256" key="12">
    <source>
        <dbReference type="SAM" id="SignalP"/>
    </source>
</evidence>
<dbReference type="InParanoid" id="G4U014"/>
<dbReference type="InterPro" id="IPR033123">
    <property type="entry name" value="GH11_dom"/>
</dbReference>
<evidence type="ECO:0000256" key="3">
    <source>
        <dbReference type="ARBA" id="ARBA00007792"/>
    </source>
</evidence>
<dbReference type="Pfam" id="PF00457">
    <property type="entry name" value="Glyco_hydro_11"/>
    <property type="match status" value="1"/>
</dbReference>
<keyword evidence="9 10" id="KW-0624">Polysaccharide degradation</keyword>
<accession>G4U014</accession>
<name>G4U014_SERID</name>
<protein>
    <recommendedName>
        <fullName evidence="4 10">Endo-1,4-beta-xylanase</fullName>
        <ecNumber evidence="4 10">3.2.1.8</ecNumber>
    </recommendedName>
</protein>
<evidence type="ECO:0000256" key="8">
    <source>
        <dbReference type="ARBA" id="ARBA00023295"/>
    </source>
</evidence>
<comment type="catalytic activity">
    <reaction evidence="1 10 11">
        <text>Endohydrolysis of (1-&gt;4)-beta-D-xylosidic linkages in xylans.</text>
        <dbReference type="EC" id="3.2.1.8"/>
    </reaction>
</comment>
<evidence type="ECO:0000256" key="11">
    <source>
        <dbReference type="RuleBase" id="RU362015"/>
    </source>
</evidence>
<evidence type="ECO:0000256" key="6">
    <source>
        <dbReference type="ARBA" id="ARBA00022801"/>
    </source>
</evidence>
<dbReference type="HOGENOM" id="CLU_052631_0_0_1"/>